<dbReference type="Gene3D" id="1.25.40.420">
    <property type="match status" value="1"/>
</dbReference>
<gene>
    <name evidence="4" type="ORF">MEUPH1_LOCUS26623</name>
</gene>
<keyword evidence="2" id="KW-0677">Repeat</keyword>
<evidence type="ECO:0000256" key="2">
    <source>
        <dbReference type="ARBA" id="ARBA00022737"/>
    </source>
</evidence>
<dbReference type="InterPro" id="IPR015915">
    <property type="entry name" value="Kelch-typ_b-propeller"/>
</dbReference>
<dbReference type="AlphaFoldDB" id="A0AAV0XYF1"/>
<comment type="caution">
    <text evidence="4">The sequence shown here is derived from an EMBL/GenBank/DDBJ whole genome shotgun (WGS) entry which is preliminary data.</text>
</comment>
<evidence type="ECO:0000259" key="3">
    <source>
        <dbReference type="SMART" id="SM00875"/>
    </source>
</evidence>
<keyword evidence="5" id="KW-1185">Reference proteome</keyword>
<feature type="non-terminal residue" evidence="4">
    <location>
        <position position="429"/>
    </location>
</feature>
<dbReference type="EMBL" id="CARXXK010001078">
    <property type="protein sequence ID" value="CAI6372802.1"/>
    <property type="molecule type" value="Genomic_DNA"/>
</dbReference>
<dbReference type="SMART" id="SM00612">
    <property type="entry name" value="Kelch"/>
    <property type="match status" value="4"/>
</dbReference>
<keyword evidence="1" id="KW-0880">Kelch repeat</keyword>
<evidence type="ECO:0000313" key="4">
    <source>
        <dbReference type="EMBL" id="CAI6372802.1"/>
    </source>
</evidence>
<dbReference type="PANTHER" id="PTHR24412:SF466">
    <property type="entry name" value="RING CANAL KELCH PROTEIN"/>
    <property type="match status" value="1"/>
</dbReference>
<accession>A0AAV0XYF1</accession>
<dbReference type="SUPFAM" id="SSF117281">
    <property type="entry name" value="Kelch motif"/>
    <property type="match status" value="1"/>
</dbReference>
<dbReference type="Gene3D" id="3.30.710.10">
    <property type="entry name" value="Potassium Channel Kv1.1, Chain A"/>
    <property type="match status" value="1"/>
</dbReference>
<dbReference type="FunFam" id="1.25.40.420:FF:000001">
    <property type="entry name" value="Kelch-like family member 12"/>
    <property type="match status" value="1"/>
</dbReference>
<protein>
    <recommendedName>
        <fullName evidence="3">BACK domain-containing protein</fullName>
    </recommendedName>
</protein>
<dbReference type="Pfam" id="PF07707">
    <property type="entry name" value="BACK"/>
    <property type="match status" value="1"/>
</dbReference>
<proteinExistence type="predicted"/>
<dbReference type="InterPro" id="IPR011333">
    <property type="entry name" value="SKP1/BTB/POZ_sf"/>
</dbReference>
<dbReference type="Proteomes" id="UP001160148">
    <property type="component" value="Unassembled WGS sequence"/>
</dbReference>
<evidence type="ECO:0000313" key="5">
    <source>
        <dbReference type="Proteomes" id="UP001160148"/>
    </source>
</evidence>
<name>A0AAV0XYF1_9HEMI</name>
<dbReference type="InterPro" id="IPR006652">
    <property type="entry name" value="Kelch_1"/>
</dbReference>
<reference evidence="4 5" key="1">
    <citation type="submission" date="2023-01" db="EMBL/GenBank/DDBJ databases">
        <authorList>
            <person name="Whitehead M."/>
        </authorList>
    </citation>
    <scope>NUCLEOTIDE SEQUENCE [LARGE SCALE GENOMIC DNA]</scope>
</reference>
<evidence type="ECO:0000256" key="1">
    <source>
        <dbReference type="ARBA" id="ARBA00022441"/>
    </source>
</evidence>
<dbReference type="Gene3D" id="2.120.10.80">
    <property type="entry name" value="Kelch-type beta propeller"/>
    <property type="match status" value="1"/>
</dbReference>
<dbReference type="PANTHER" id="PTHR24412">
    <property type="entry name" value="KELCH PROTEIN"/>
    <property type="match status" value="1"/>
</dbReference>
<dbReference type="Pfam" id="PF01344">
    <property type="entry name" value="Kelch_1"/>
    <property type="match status" value="3"/>
</dbReference>
<dbReference type="SMART" id="SM00875">
    <property type="entry name" value="BACK"/>
    <property type="match status" value="1"/>
</dbReference>
<dbReference type="InterPro" id="IPR011705">
    <property type="entry name" value="BACK"/>
</dbReference>
<feature type="domain" description="BACK" evidence="3">
    <location>
        <begin position="39"/>
        <end position="140"/>
    </location>
</feature>
<sequence>MVTKENVQVLLPAADVWQLDYVNGVCAEFLQKQLNPSNCLGIRAFADLYNCTDLLSISEAYIKQNFLEIAKSEDFLSLSSEDLVKLISSNDLAVPFEEKVFECVIKWVKHDSDHRIDFLPKLMEHIRLPLLKPDILYNISEEPLLKNSLKCRYYIIEALHFNHQKSVQYFTIPKTIRFKPRQFDGFQKVLLMFSKSFDVFNTSPKCYTEWYNPATQLSKIAPGLNESRMSAGFGVINDQFVFAVGGVNLSSSKSVSMLDVSSQSPSWVPMANMLVSRMDLGVGVLDDCIYAVGGRDGNSSLKSVEVFDVSTQKWRMVSSMTIERRNVGVGVLNNRLYAVGGSANGNGLKSVEYYDSTLDIWTPVAEMSECRRDVGVGVLDGLMYAIGGVNERVSLKSVEVYRPSDGVWSSIADMNLPRCLPVVAVLDGL</sequence>
<organism evidence="4 5">
    <name type="scientific">Macrosiphum euphorbiae</name>
    <name type="common">potato aphid</name>
    <dbReference type="NCBI Taxonomy" id="13131"/>
    <lineage>
        <taxon>Eukaryota</taxon>
        <taxon>Metazoa</taxon>
        <taxon>Ecdysozoa</taxon>
        <taxon>Arthropoda</taxon>
        <taxon>Hexapoda</taxon>
        <taxon>Insecta</taxon>
        <taxon>Pterygota</taxon>
        <taxon>Neoptera</taxon>
        <taxon>Paraneoptera</taxon>
        <taxon>Hemiptera</taxon>
        <taxon>Sternorrhyncha</taxon>
        <taxon>Aphidomorpha</taxon>
        <taxon>Aphidoidea</taxon>
        <taxon>Aphididae</taxon>
        <taxon>Macrosiphini</taxon>
        <taxon>Macrosiphum</taxon>
    </lineage>
</organism>